<evidence type="ECO:0000313" key="1">
    <source>
        <dbReference type="EMBL" id="JAH49726.1"/>
    </source>
</evidence>
<name>A0A0E9T7W9_ANGAN</name>
<reference evidence="1" key="1">
    <citation type="submission" date="2014-11" db="EMBL/GenBank/DDBJ databases">
        <authorList>
            <person name="Amaro Gonzalez C."/>
        </authorList>
    </citation>
    <scope>NUCLEOTIDE SEQUENCE</scope>
</reference>
<dbReference type="AlphaFoldDB" id="A0A0E9T7W9"/>
<dbReference type="EMBL" id="GBXM01058851">
    <property type="protein sequence ID" value="JAH49726.1"/>
    <property type="molecule type" value="Transcribed_RNA"/>
</dbReference>
<accession>A0A0E9T7W9</accession>
<protein>
    <submittedName>
        <fullName evidence="1">Uncharacterized protein</fullName>
    </submittedName>
</protein>
<reference evidence="1" key="2">
    <citation type="journal article" date="2015" name="Fish Shellfish Immunol.">
        <title>Early steps in the European eel (Anguilla anguilla)-Vibrio vulnificus interaction in the gills: Role of the RtxA13 toxin.</title>
        <authorList>
            <person name="Callol A."/>
            <person name="Pajuelo D."/>
            <person name="Ebbesson L."/>
            <person name="Teles M."/>
            <person name="MacKenzie S."/>
            <person name="Amaro C."/>
        </authorList>
    </citation>
    <scope>NUCLEOTIDE SEQUENCE</scope>
</reference>
<proteinExistence type="predicted"/>
<organism evidence="1">
    <name type="scientific">Anguilla anguilla</name>
    <name type="common">European freshwater eel</name>
    <name type="synonym">Muraena anguilla</name>
    <dbReference type="NCBI Taxonomy" id="7936"/>
    <lineage>
        <taxon>Eukaryota</taxon>
        <taxon>Metazoa</taxon>
        <taxon>Chordata</taxon>
        <taxon>Craniata</taxon>
        <taxon>Vertebrata</taxon>
        <taxon>Euteleostomi</taxon>
        <taxon>Actinopterygii</taxon>
        <taxon>Neopterygii</taxon>
        <taxon>Teleostei</taxon>
        <taxon>Anguilliformes</taxon>
        <taxon>Anguillidae</taxon>
        <taxon>Anguilla</taxon>
    </lineage>
</organism>
<sequence length="27" mass="3166">MGVDRAEVIWLVAGFFQVTRQRGRELM</sequence>